<feature type="region of interest" description="Disordered" evidence="1">
    <location>
        <begin position="1"/>
        <end position="30"/>
    </location>
</feature>
<feature type="non-terminal residue" evidence="2">
    <location>
        <position position="1"/>
    </location>
</feature>
<evidence type="ECO:0000313" key="3">
    <source>
        <dbReference type="Proteomes" id="UP001488838"/>
    </source>
</evidence>
<accession>A0AAW0HRQ4</accession>
<gene>
    <name evidence="2" type="ORF">U0070_006813</name>
</gene>
<sequence>RNQNPARATGYLSGVVPEEQGGHRKKPGWVHKGYASASRRLASAPPAKGRDLVTGYLSAPGLLPRAPASRGAQNCTRLLALPSRQPLHFPPVMGLLSGSLASLLLLLQRQVCWLPSVASEPYPVHFGEAEVTLETGGTELEPSQTLGKGKTLLEPAEDLTWSALL</sequence>
<comment type="caution">
    <text evidence="2">The sequence shown here is derived from an EMBL/GenBank/DDBJ whole genome shotgun (WGS) entry which is preliminary data.</text>
</comment>
<organism evidence="2 3">
    <name type="scientific">Myodes glareolus</name>
    <name type="common">Bank vole</name>
    <name type="synonym">Clethrionomys glareolus</name>
    <dbReference type="NCBI Taxonomy" id="447135"/>
    <lineage>
        <taxon>Eukaryota</taxon>
        <taxon>Metazoa</taxon>
        <taxon>Chordata</taxon>
        <taxon>Craniata</taxon>
        <taxon>Vertebrata</taxon>
        <taxon>Euteleostomi</taxon>
        <taxon>Mammalia</taxon>
        <taxon>Eutheria</taxon>
        <taxon>Euarchontoglires</taxon>
        <taxon>Glires</taxon>
        <taxon>Rodentia</taxon>
        <taxon>Myomorpha</taxon>
        <taxon>Muroidea</taxon>
        <taxon>Cricetidae</taxon>
        <taxon>Arvicolinae</taxon>
        <taxon>Myodes</taxon>
    </lineage>
</organism>
<dbReference type="EMBL" id="JBBHLL010000361">
    <property type="protein sequence ID" value="KAK7804831.1"/>
    <property type="molecule type" value="Genomic_DNA"/>
</dbReference>
<name>A0AAW0HRQ4_MYOGA</name>
<dbReference type="Proteomes" id="UP001488838">
    <property type="component" value="Unassembled WGS sequence"/>
</dbReference>
<protein>
    <submittedName>
        <fullName evidence="2">Uncharacterized protein</fullName>
    </submittedName>
</protein>
<dbReference type="AlphaFoldDB" id="A0AAW0HRQ4"/>
<reference evidence="2 3" key="1">
    <citation type="journal article" date="2023" name="bioRxiv">
        <title>Conserved and derived expression patterns and positive selection on dental genes reveal complex evolutionary context of ever-growing rodent molars.</title>
        <authorList>
            <person name="Calamari Z.T."/>
            <person name="Song A."/>
            <person name="Cohen E."/>
            <person name="Akter M."/>
            <person name="Roy R.D."/>
            <person name="Hallikas O."/>
            <person name="Christensen M.M."/>
            <person name="Li P."/>
            <person name="Marangoni P."/>
            <person name="Jernvall J."/>
            <person name="Klein O.D."/>
        </authorList>
    </citation>
    <scope>NUCLEOTIDE SEQUENCE [LARGE SCALE GENOMIC DNA]</scope>
    <source>
        <strain evidence="2">V071</strain>
    </source>
</reference>
<evidence type="ECO:0000256" key="1">
    <source>
        <dbReference type="SAM" id="MobiDB-lite"/>
    </source>
</evidence>
<keyword evidence="3" id="KW-1185">Reference proteome</keyword>
<evidence type="ECO:0000313" key="2">
    <source>
        <dbReference type="EMBL" id="KAK7804831.1"/>
    </source>
</evidence>
<proteinExistence type="predicted"/>